<sequence length="261" mass="28415">MAITIDEKFDSREATESESPNTELLYVVQGTDDDLLVKSLVAATAPAIYDGLKRDSFTIKTVGGGVWECSVQYVKIESDSQFTFDTGGGTQHISQAIETINRYPAPGEIAPDFQSAIGVNQDQIEGTDITVPVYNFTETHYIDDALVTGAYKATLFFLTGRVNDAGFKGFAKGEVLFLGASGAKRGFEDWEITFRFAASPNVAGLQLGNIAGIDKEGWHYLWVRFADEEDNAAKVLIKKPIAAYVERVYEYGSFAGLGIGT</sequence>
<accession>A0A518CCD5</accession>
<dbReference type="OrthoDB" id="289689at2"/>
<evidence type="ECO:0000313" key="1">
    <source>
        <dbReference type="EMBL" id="QDU76880.1"/>
    </source>
</evidence>
<reference evidence="2" key="1">
    <citation type="submission" date="2019-02" db="EMBL/GenBank/DDBJ databases">
        <title>Deep-cultivation of Planctomycetes and their phenomic and genomic characterization uncovers novel biology.</title>
        <authorList>
            <person name="Wiegand S."/>
            <person name="Jogler M."/>
            <person name="Boedeker C."/>
            <person name="Pinto D."/>
            <person name="Vollmers J."/>
            <person name="Rivas-Marin E."/>
            <person name="Kohn T."/>
            <person name="Peeters S.H."/>
            <person name="Heuer A."/>
            <person name="Rast P."/>
            <person name="Oberbeckmann S."/>
            <person name="Bunk B."/>
            <person name="Jeske O."/>
            <person name="Meyerdierks A."/>
            <person name="Storesund J.E."/>
            <person name="Kallscheuer N."/>
            <person name="Luecker S."/>
            <person name="Lage O.M."/>
            <person name="Pohl T."/>
            <person name="Merkel B.J."/>
            <person name="Hornburger P."/>
            <person name="Mueller R.-W."/>
            <person name="Bruemmer F."/>
            <person name="Labrenz M."/>
            <person name="Spormann A.M."/>
            <person name="Op den Camp H."/>
            <person name="Overmann J."/>
            <person name="Amann R."/>
            <person name="Jetten M.S.M."/>
            <person name="Mascher T."/>
            <person name="Medema M.H."/>
            <person name="Devos D.P."/>
            <person name="Kaster A.-K."/>
            <person name="Ovreas L."/>
            <person name="Rohde M."/>
            <person name="Galperin M.Y."/>
            <person name="Jogler C."/>
        </authorList>
    </citation>
    <scope>NUCLEOTIDE SEQUENCE [LARGE SCALE GENOMIC DNA]</scope>
    <source>
        <strain evidence="2">Pan97</strain>
    </source>
</reference>
<dbReference type="Proteomes" id="UP000318626">
    <property type="component" value="Chromosome"/>
</dbReference>
<keyword evidence="2" id="KW-1185">Reference proteome</keyword>
<dbReference type="AlphaFoldDB" id="A0A518CCD5"/>
<protein>
    <submittedName>
        <fullName evidence="1">Uncharacterized protein</fullName>
    </submittedName>
</protein>
<dbReference type="KEGG" id="bvo:Pan97_39370"/>
<evidence type="ECO:0000313" key="2">
    <source>
        <dbReference type="Proteomes" id="UP000318626"/>
    </source>
</evidence>
<organism evidence="1 2">
    <name type="scientific">Bremerella volcania</name>
    <dbReference type="NCBI Taxonomy" id="2527984"/>
    <lineage>
        <taxon>Bacteria</taxon>
        <taxon>Pseudomonadati</taxon>
        <taxon>Planctomycetota</taxon>
        <taxon>Planctomycetia</taxon>
        <taxon>Pirellulales</taxon>
        <taxon>Pirellulaceae</taxon>
        <taxon>Bremerella</taxon>
    </lineage>
</organism>
<name>A0A518CCD5_9BACT</name>
<dbReference type="EMBL" id="CP036289">
    <property type="protein sequence ID" value="QDU76880.1"/>
    <property type="molecule type" value="Genomic_DNA"/>
</dbReference>
<proteinExistence type="predicted"/>
<dbReference type="RefSeq" id="WP_144975344.1">
    <property type="nucleotide sequence ID" value="NZ_CP036289.1"/>
</dbReference>
<gene>
    <name evidence="1" type="ORF">Pan97_39370</name>
</gene>